<accession>A0A2N9GLA3</accession>
<name>A0A2N9GLA3_FAGSY</name>
<gene>
    <name evidence="2" type="ORF">FSB_LOCUS27973</name>
</gene>
<dbReference type="AlphaFoldDB" id="A0A2N9GLA3"/>
<evidence type="ECO:0000313" key="2">
    <source>
        <dbReference type="EMBL" id="SPD00091.1"/>
    </source>
</evidence>
<dbReference type="EMBL" id="OIVN01002046">
    <property type="protein sequence ID" value="SPD00091.1"/>
    <property type="molecule type" value="Genomic_DNA"/>
</dbReference>
<protein>
    <recommendedName>
        <fullName evidence="1">Reverse transcriptase zinc-binding domain-containing protein</fullName>
    </recommendedName>
</protein>
<proteinExistence type="predicted"/>
<feature type="domain" description="Reverse transcriptase zinc-binding" evidence="1">
    <location>
        <begin position="21"/>
        <end position="89"/>
    </location>
</feature>
<sequence length="215" mass="24027">MLKQENQAANIGEPSSRSSLQGVWKAVWSLQAPRKIQSFIWKACNNAIPINKNLFNRGIISCSTCVVCTDEVESISHILWGYTFAQATWEQSNLGHMLSMPVMVKFFDLFKHVAQVGHAREVALFAILAWNLWKHRNNKLHGNSNDTPQGLVYKAEQFKKMYEDSGTRKEDNVAVNQTSTIIPHWTPPTAGTYKLNVAVTLNQSLGKGGLGLLSL</sequence>
<dbReference type="Pfam" id="PF13966">
    <property type="entry name" value="zf-RVT"/>
    <property type="match status" value="1"/>
</dbReference>
<organism evidence="2">
    <name type="scientific">Fagus sylvatica</name>
    <name type="common">Beechnut</name>
    <dbReference type="NCBI Taxonomy" id="28930"/>
    <lineage>
        <taxon>Eukaryota</taxon>
        <taxon>Viridiplantae</taxon>
        <taxon>Streptophyta</taxon>
        <taxon>Embryophyta</taxon>
        <taxon>Tracheophyta</taxon>
        <taxon>Spermatophyta</taxon>
        <taxon>Magnoliopsida</taxon>
        <taxon>eudicotyledons</taxon>
        <taxon>Gunneridae</taxon>
        <taxon>Pentapetalae</taxon>
        <taxon>rosids</taxon>
        <taxon>fabids</taxon>
        <taxon>Fagales</taxon>
        <taxon>Fagaceae</taxon>
        <taxon>Fagus</taxon>
    </lineage>
</organism>
<dbReference type="InterPro" id="IPR026960">
    <property type="entry name" value="RVT-Znf"/>
</dbReference>
<reference evidence="2" key="1">
    <citation type="submission" date="2018-02" db="EMBL/GenBank/DDBJ databases">
        <authorList>
            <person name="Cohen D.B."/>
            <person name="Kent A.D."/>
        </authorList>
    </citation>
    <scope>NUCLEOTIDE SEQUENCE</scope>
</reference>
<evidence type="ECO:0000259" key="1">
    <source>
        <dbReference type="Pfam" id="PF13966"/>
    </source>
</evidence>